<evidence type="ECO:0000313" key="1">
    <source>
        <dbReference type="EMBL" id="KAH3897237.1"/>
    </source>
</evidence>
<dbReference type="Proteomes" id="UP000828390">
    <property type="component" value="Unassembled WGS sequence"/>
</dbReference>
<reference evidence="1" key="2">
    <citation type="submission" date="2020-11" db="EMBL/GenBank/DDBJ databases">
        <authorList>
            <person name="McCartney M.A."/>
            <person name="Auch B."/>
            <person name="Kono T."/>
            <person name="Mallez S."/>
            <person name="Becker A."/>
            <person name="Gohl D.M."/>
            <person name="Silverstein K.A.T."/>
            <person name="Koren S."/>
            <person name="Bechman K.B."/>
            <person name="Herman A."/>
            <person name="Abrahante J.E."/>
            <person name="Garbe J."/>
        </authorList>
    </citation>
    <scope>NUCLEOTIDE SEQUENCE</scope>
    <source>
        <strain evidence="1">Duluth1</strain>
        <tissue evidence="1">Whole animal</tissue>
    </source>
</reference>
<dbReference type="EMBL" id="JAIWYP010000001">
    <property type="protein sequence ID" value="KAH3897237.1"/>
    <property type="molecule type" value="Genomic_DNA"/>
</dbReference>
<organism evidence="1 2">
    <name type="scientific">Dreissena polymorpha</name>
    <name type="common">Zebra mussel</name>
    <name type="synonym">Mytilus polymorpha</name>
    <dbReference type="NCBI Taxonomy" id="45954"/>
    <lineage>
        <taxon>Eukaryota</taxon>
        <taxon>Metazoa</taxon>
        <taxon>Spiralia</taxon>
        <taxon>Lophotrochozoa</taxon>
        <taxon>Mollusca</taxon>
        <taxon>Bivalvia</taxon>
        <taxon>Autobranchia</taxon>
        <taxon>Heteroconchia</taxon>
        <taxon>Euheterodonta</taxon>
        <taxon>Imparidentia</taxon>
        <taxon>Neoheterodontei</taxon>
        <taxon>Myida</taxon>
        <taxon>Dreissenoidea</taxon>
        <taxon>Dreissenidae</taxon>
        <taxon>Dreissena</taxon>
    </lineage>
</organism>
<reference evidence="1" key="1">
    <citation type="journal article" date="2019" name="bioRxiv">
        <title>The Genome of the Zebra Mussel, Dreissena polymorpha: A Resource for Invasive Species Research.</title>
        <authorList>
            <person name="McCartney M.A."/>
            <person name="Auch B."/>
            <person name="Kono T."/>
            <person name="Mallez S."/>
            <person name="Zhang Y."/>
            <person name="Obille A."/>
            <person name="Becker A."/>
            <person name="Abrahante J.E."/>
            <person name="Garbe J."/>
            <person name="Badalamenti J.P."/>
            <person name="Herman A."/>
            <person name="Mangelson H."/>
            <person name="Liachko I."/>
            <person name="Sullivan S."/>
            <person name="Sone E.D."/>
            <person name="Koren S."/>
            <person name="Silverstein K.A.T."/>
            <person name="Beckman K.B."/>
            <person name="Gohl D.M."/>
        </authorList>
    </citation>
    <scope>NUCLEOTIDE SEQUENCE</scope>
    <source>
        <strain evidence="1">Duluth1</strain>
        <tissue evidence="1">Whole animal</tissue>
    </source>
</reference>
<name>A0A9D4NP63_DREPO</name>
<evidence type="ECO:0000313" key="2">
    <source>
        <dbReference type="Proteomes" id="UP000828390"/>
    </source>
</evidence>
<accession>A0A9D4NP63</accession>
<dbReference type="AlphaFoldDB" id="A0A9D4NP63"/>
<proteinExistence type="predicted"/>
<protein>
    <submittedName>
        <fullName evidence="1">Uncharacterized protein</fullName>
    </submittedName>
</protein>
<comment type="caution">
    <text evidence="1">The sequence shown here is derived from an EMBL/GenBank/DDBJ whole genome shotgun (WGS) entry which is preliminary data.</text>
</comment>
<sequence>MWRFSTCKCLEQTVCIVLSGAQRSHVDGVYMHMLRTTGGKQSITNEERRYPAEPCGCVVHVYVTNRKCVLFALVPSGAMWRCSTCMCEEQKVCIVRSGSQRSHVDVLYM</sequence>
<gene>
    <name evidence="1" type="ORF">DPMN_021423</name>
</gene>
<keyword evidence="2" id="KW-1185">Reference proteome</keyword>